<keyword evidence="2" id="KW-0812">Transmembrane</keyword>
<dbReference type="RefSeq" id="WP_344479155.1">
    <property type="nucleotide sequence ID" value="NZ_BAAAQX010000013.1"/>
</dbReference>
<name>A0ABN3CKV7_9ACTN</name>
<sequence>MREFEFIDRVMPDVPPATPEQRAAVRARLLEHGHGSVGDRRDVRPTGRRGRRGVTSGGRRGSPRSRRGGMPGGSLGGWRGVLSGGWRGVTLVAAAVILVIGAVAVLLPRSAPAPATLTPRQRLDAAADRLAAQPHAVLRYWRQETEIVRRTKGADGHLVEERASEVVAIGRDGDWYTWYEPVSTKPYGAAATEAWRRSGSPRLCPGRGCDPNLPVYPSRSMSRPLAVAPGWTATLPELLALPREAAALKAELLRRYPDGSDESRDQWLAQAARLLVVELPTTPGTQAAAYRVLAGLPGASVRDDVRDPAGRRAVTLQAPVRGVVSSQLVIDPDSGALWAAQQVAPVPGLAAGVPDVVTSIVRRAWTDARPTPPPGCRECSGRY</sequence>
<keyword evidence="2" id="KW-0472">Membrane</keyword>
<evidence type="ECO:0000313" key="3">
    <source>
        <dbReference type="EMBL" id="GAA2209604.1"/>
    </source>
</evidence>
<accession>A0ABN3CKV7</accession>
<keyword evidence="2" id="KW-1133">Transmembrane helix</keyword>
<keyword evidence="4" id="KW-1185">Reference proteome</keyword>
<evidence type="ECO:0000256" key="1">
    <source>
        <dbReference type="SAM" id="MobiDB-lite"/>
    </source>
</evidence>
<gene>
    <name evidence="3" type="ORF">GCM10009850_050630</name>
</gene>
<dbReference type="EMBL" id="BAAAQX010000013">
    <property type="protein sequence ID" value="GAA2209604.1"/>
    <property type="molecule type" value="Genomic_DNA"/>
</dbReference>
<comment type="caution">
    <text evidence="3">The sequence shown here is derived from an EMBL/GenBank/DDBJ whole genome shotgun (WGS) entry which is preliminary data.</text>
</comment>
<feature type="compositionally biased region" description="Basic and acidic residues" evidence="1">
    <location>
        <begin position="29"/>
        <end position="45"/>
    </location>
</feature>
<evidence type="ECO:0000256" key="2">
    <source>
        <dbReference type="SAM" id="Phobius"/>
    </source>
</evidence>
<proteinExistence type="predicted"/>
<organism evidence="3 4">
    <name type="scientific">Nonomuraea monospora</name>
    <dbReference type="NCBI Taxonomy" id="568818"/>
    <lineage>
        <taxon>Bacteria</taxon>
        <taxon>Bacillati</taxon>
        <taxon>Actinomycetota</taxon>
        <taxon>Actinomycetes</taxon>
        <taxon>Streptosporangiales</taxon>
        <taxon>Streptosporangiaceae</taxon>
        <taxon>Nonomuraea</taxon>
    </lineage>
</organism>
<feature type="region of interest" description="Disordered" evidence="1">
    <location>
        <begin position="29"/>
        <end position="74"/>
    </location>
</feature>
<protein>
    <submittedName>
        <fullName evidence="3">Uncharacterized protein</fullName>
    </submittedName>
</protein>
<reference evidence="3 4" key="1">
    <citation type="journal article" date="2019" name="Int. J. Syst. Evol. Microbiol.">
        <title>The Global Catalogue of Microorganisms (GCM) 10K type strain sequencing project: providing services to taxonomists for standard genome sequencing and annotation.</title>
        <authorList>
            <consortium name="The Broad Institute Genomics Platform"/>
            <consortium name="The Broad Institute Genome Sequencing Center for Infectious Disease"/>
            <person name="Wu L."/>
            <person name="Ma J."/>
        </authorList>
    </citation>
    <scope>NUCLEOTIDE SEQUENCE [LARGE SCALE GENOMIC DNA]</scope>
    <source>
        <strain evidence="3 4">JCM 16114</strain>
    </source>
</reference>
<evidence type="ECO:0000313" key="4">
    <source>
        <dbReference type="Proteomes" id="UP001499843"/>
    </source>
</evidence>
<dbReference type="Proteomes" id="UP001499843">
    <property type="component" value="Unassembled WGS sequence"/>
</dbReference>
<feature type="transmembrane region" description="Helical" evidence="2">
    <location>
        <begin position="88"/>
        <end position="107"/>
    </location>
</feature>